<sequence length="171" mass="19412">MVRNWSETFHRGNPIYQLNMLASVTVDSVEDRFVEHVGLDVRTVRVLRLVGDNPGITFADITVRAALERSLASRLIQNLVRGGQIERRNFESDARRFGLYITEAGQVARSRADRLTEIGLKLVFEKLDPAEVSAFIATMDKMADWLDSDEFEEKVEQAYGSVTFDDRPSET</sequence>
<organism evidence="5 6">
    <name type="scientific">Amaricoccus solimangrovi</name>
    <dbReference type="NCBI Taxonomy" id="2589815"/>
    <lineage>
        <taxon>Bacteria</taxon>
        <taxon>Pseudomonadati</taxon>
        <taxon>Pseudomonadota</taxon>
        <taxon>Alphaproteobacteria</taxon>
        <taxon>Rhodobacterales</taxon>
        <taxon>Paracoccaceae</taxon>
        <taxon>Amaricoccus</taxon>
    </lineage>
</organism>
<dbReference type="OrthoDB" id="7842410at2"/>
<dbReference type="RefSeq" id="WP_140453542.1">
    <property type="nucleotide sequence ID" value="NZ_VFRP01000005.1"/>
</dbReference>
<dbReference type="InterPro" id="IPR000835">
    <property type="entry name" value="HTH_MarR-typ"/>
</dbReference>
<evidence type="ECO:0000256" key="2">
    <source>
        <dbReference type="ARBA" id="ARBA00023125"/>
    </source>
</evidence>
<name>A0A501WY25_9RHOB</name>
<reference evidence="5 6" key="1">
    <citation type="submission" date="2019-06" db="EMBL/GenBank/DDBJ databases">
        <title>A novel bacterium of genus Amaricoccus, isolated from marine sediment.</title>
        <authorList>
            <person name="Huang H."/>
            <person name="Mo K."/>
            <person name="Hu Y."/>
        </authorList>
    </citation>
    <scope>NUCLEOTIDE SEQUENCE [LARGE SCALE GENOMIC DNA]</scope>
    <source>
        <strain evidence="5 6">HB172011</strain>
    </source>
</reference>
<feature type="domain" description="HTH marR-type" evidence="4">
    <location>
        <begin position="12"/>
        <end position="144"/>
    </location>
</feature>
<dbReference type="AlphaFoldDB" id="A0A501WY25"/>
<evidence type="ECO:0000256" key="1">
    <source>
        <dbReference type="ARBA" id="ARBA00023015"/>
    </source>
</evidence>
<evidence type="ECO:0000259" key="4">
    <source>
        <dbReference type="PROSITE" id="PS50995"/>
    </source>
</evidence>
<dbReference type="Gene3D" id="1.10.10.10">
    <property type="entry name" value="Winged helix-like DNA-binding domain superfamily/Winged helix DNA-binding domain"/>
    <property type="match status" value="1"/>
</dbReference>
<keyword evidence="6" id="KW-1185">Reference proteome</keyword>
<dbReference type="InterPro" id="IPR036388">
    <property type="entry name" value="WH-like_DNA-bd_sf"/>
</dbReference>
<proteinExistence type="predicted"/>
<evidence type="ECO:0000313" key="5">
    <source>
        <dbReference type="EMBL" id="TPE51891.1"/>
    </source>
</evidence>
<comment type="caution">
    <text evidence="5">The sequence shown here is derived from an EMBL/GenBank/DDBJ whole genome shotgun (WGS) entry which is preliminary data.</text>
</comment>
<accession>A0A501WY25</accession>
<dbReference type="EMBL" id="VFRP01000005">
    <property type="protein sequence ID" value="TPE51891.1"/>
    <property type="molecule type" value="Genomic_DNA"/>
</dbReference>
<dbReference type="SUPFAM" id="SSF46785">
    <property type="entry name" value="Winged helix' DNA-binding domain"/>
    <property type="match status" value="1"/>
</dbReference>
<dbReference type="GO" id="GO:0003677">
    <property type="term" value="F:DNA binding"/>
    <property type="evidence" value="ECO:0007669"/>
    <property type="project" value="UniProtKB-KW"/>
</dbReference>
<dbReference type="GO" id="GO:0003700">
    <property type="term" value="F:DNA-binding transcription factor activity"/>
    <property type="evidence" value="ECO:0007669"/>
    <property type="project" value="InterPro"/>
</dbReference>
<dbReference type="SMART" id="SM00347">
    <property type="entry name" value="HTH_MARR"/>
    <property type="match status" value="1"/>
</dbReference>
<dbReference type="Proteomes" id="UP000319255">
    <property type="component" value="Unassembled WGS sequence"/>
</dbReference>
<keyword evidence="3" id="KW-0804">Transcription</keyword>
<dbReference type="PROSITE" id="PS50995">
    <property type="entry name" value="HTH_MARR_2"/>
    <property type="match status" value="1"/>
</dbReference>
<dbReference type="PANTHER" id="PTHR42756:SF1">
    <property type="entry name" value="TRANSCRIPTIONAL REPRESSOR OF EMRAB OPERON"/>
    <property type="match status" value="1"/>
</dbReference>
<evidence type="ECO:0000313" key="6">
    <source>
        <dbReference type="Proteomes" id="UP000319255"/>
    </source>
</evidence>
<dbReference type="Pfam" id="PF12802">
    <property type="entry name" value="MarR_2"/>
    <property type="match status" value="1"/>
</dbReference>
<evidence type="ECO:0000256" key="3">
    <source>
        <dbReference type="ARBA" id="ARBA00023163"/>
    </source>
</evidence>
<gene>
    <name evidence="5" type="ORF">FJM51_07640</name>
</gene>
<keyword evidence="1" id="KW-0805">Transcription regulation</keyword>
<dbReference type="InterPro" id="IPR036390">
    <property type="entry name" value="WH_DNA-bd_sf"/>
</dbReference>
<protein>
    <submittedName>
        <fullName evidence="5">Winged helix-turn-helix transcriptional regulator</fullName>
    </submittedName>
</protein>
<dbReference type="PANTHER" id="PTHR42756">
    <property type="entry name" value="TRANSCRIPTIONAL REGULATOR, MARR"/>
    <property type="match status" value="1"/>
</dbReference>
<keyword evidence="2" id="KW-0238">DNA-binding</keyword>